<feature type="chain" id="PRO_5005262748" description="Periplasmic nitrate reductase, electron transfer subunit" evidence="16">
    <location>
        <begin position="19"/>
        <end position="143"/>
    </location>
</feature>
<dbReference type="SUPFAM" id="SSF48695">
    <property type="entry name" value="Multiheme cytochromes"/>
    <property type="match status" value="1"/>
</dbReference>
<reference evidence="17 18" key="1">
    <citation type="submission" date="2014-12" db="EMBL/GenBank/DDBJ databases">
        <title>Reclassification of Actinobacillus muris as Muribacter muris.</title>
        <authorList>
            <person name="Christensen H."/>
            <person name="Nicklas W."/>
            <person name="Bisgaard M."/>
        </authorList>
    </citation>
    <scope>NUCLEOTIDE SEQUENCE [LARGE SCALE GENOMIC DNA]</scope>
    <source>
        <strain evidence="17 18">Ackerman80-443D</strain>
    </source>
</reference>
<gene>
    <name evidence="17" type="ORF">RO21_08040</name>
</gene>
<evidence type="ECO:0000256" key="8">
    <source>
        <dbReference type="ARBA" id="ARBA00022729"/>
    </source>
</evidence>
<evidence type="ECO:0000256" key="13">
    <source>
        <dbReference type="PIRNR" id="PIRNR006105"/>
    </source>
</evidence>
<name>A0A0J5P4B2_9PAST</name>
<keyword evidence="6 14" id="KW-0349">Heme</keyword>
<sequence length="143" mass="15789">MKNYLALFLTAIAGIAVAQTPVHVGSSLKDAAENVTPEFTNPLKDAESIPTTFPHQPPLVPHSIRGLQVTKNVNQCLGCHGVEISKTTGAPRVPKSHFMTRDGQMLDNESPRRYFCLQCHVQQANVNPIVQNKFDTIRQTQTK</sequence>
<dbReference type="PANTHER" id="PTHR38604">
    <property type="entry name" value="PERIPLASMIC NITRATE REDUCTASE, ELECTRON TRANSFER SUBUNIT"/>
    <property type="match status" value="1"/>
</dbReference>
<keyword evidence="18" id="KW-1185">Reference proteome</keyword>
<evidence type="ECO:0000256" key="10">
    <source>
        <dbReference type="ARBA" id="ARBA00022982"/>
    </source>
</evidence>
<feature type="binding site" description="axial binding residue" evidence="15">
    <location>
        <position position="120"/>
    </location>
    <ligand>
        <name>heme c</name>
        <dbReference type="ChEBI" id="CHEBI:61717"/>
        <label>2</label>
    </ligand>
    <ligandPart>
        <name>Fe</name>
        <dbReference type="ChEBI" id="CHEBI:18248"/>
    </ligandPart>
</feature>
<feature type="binding site" description="covalent" evidence="14">
    <location>
        <position position="116"/>
    </location>
    <ligand>
        <name>heme c</name>
        <dbReference type="ChEBI" id="CHEBI:61717"/>
        <label>2</label>
    </ligand>
</feature>
<feature type="binding site" description="axial binding residue" evidence="15">
    <location>
        <position position="62"/>
    </location>
    <ligand>
        <name>heme c</name>
        <dbReference type="ChEBI" id="CHEBI:61717"/>
        <label>1</label>
    </ligand>
    <ligandPart>
        <name>Fe</name>
        <dbReference type="ChEBI" id="CHEBI:18248"/>
    </ligandPart>
</feature>
<dbReference type="STRING" id="67855.RO21_08040"/>
<comment type="subunit">
    <text evidence="13">Component of the periplasmic nitrate reductase NapAB complex composed of NapA and NapB.</text>
</comment>
<evidence type="ECO:0000256" key="14">
    <source>
        <dbReference type="PIRSR" id="PIRSR006105-1"/>
    </source>
</evidence>
<keyword evidence="11 15" id="KW-0408">Iron</keyword>
<keyword evidence="9 13" id="KW-0574">Periplasm</keyword>
<dbReference type="InterPro" id="IPR036280">
    <property type="entry name" value="Multihaem_cyt_sf"/>
</dbReference>
<evidence type="ECO:0000256" key="6">
    <source>
        <dbReference type="ARBA" id="ARBA00022617"/>
    </source>
</evidence>
<dbReference type="PANTHER" id="PTHR38604:SF1">
    <property type="entry name" value="PERIPLASMIC NITRATE REDUCTASE, ELECTRON TRANSFER SUBUNIT"/>
    <property type="match status" value="1"/>
</dbReference>
<dbReference type="Pfam" id="PF03892">
    <property type="entry name" value="NapB"/>
    <property type="match status" value="1"/>
</dbReference>
<protein>
    <recommendedName>
        <fullName evidence="4 13">Periplasmic nitrate reductase, electron transfer subunit</fullName>
    </recommendedName>
    <alternativeName>
        <fullName evidence="12 13">Diheme cytochrome c NapB</fullName>
    </alternativeName>
</protein>
<keyword evidence="10 13" id="KW-0249">Electron transport</keyword>
<keyword evidence="7 15" id="KW-0479">Metal-binding</keyword>
<comment type="function">
    <text evidence="1">Electron transfer subunit of the periplasmic nitrate reductase complex NapAB. Receives electrons from the membrane-anchored tetraheme c-type NapC protein and transfers these to NapA subunit, thus allowing electron flow between membrane and periplasm. Essential for periplasmic nitrate reduction with nitrate as the terminal electron acceptor.</text>
</comment>
<feature type="signal peptide" evidence="16">
    <location>
        <begin position="1"/>
        <end position="18"/>
    </location>
</feature>
<evidence type="ECO:0000256" key="2">
    <source>
        <dbReference type="ARBA" id="ARBA00004418"/>
    </source>
</evidence>
<dbReference type="FunFam" id="1.10.1130.10:FF:000001">
    <property type="entry name" value="Periplasmic nitrate reductase, electron transfer subunit"/>
    <property type="match status" value="1"/>
</dbReference>
<evidence type="ECO:0000256" key="1">
    <source>
        <dbReference type="ARBA" id="ARBA00002599"/>
    </source>
</evidence>
<evidence type="ECO:0000313" key="18">
    <source>
        <dbReference type="Proteomes" id="UP000036270"/>
    </source>
</evidence>
<evidence type="ECO:0000313" key="17">
    <source>
        <dbReference type="EMBL" id="KMK51146.1"/>
    </source>
</evidence>
<evidence type="ECO:0000256" key="7">
    <source>
        <dbReference type="ARBA" id="ARBA00022723"/>
    </source>
</evidence>
<evidence type="ECO:0000256" key="3">
    <source>
        <dbReference type="ARBA" id="ARBA00007368"/>
    </source>
</evidence>
<dbReference type="GO" id="GO:0046872">
    <property type="term" value="F:metal ion binding"/>
    <property type="evidence" value="ECO:0007669"/>
    <property type="project" value="UniProtKB-KW"/>
</dbReference>
<dbReference type="InterPro" id="IPR005591">
    <property type="entry name" value="NapB"/>
</dbReference>
<evidence type="ECO:0000256" key="12">
    <source>
        <dbReference type="ARBA" id="ARBA00031832"/>
    </source>
</evidence>
<comment type="caution">
    <text evidence="17">The sequence shown here is derived from an EMBL/GenBank/DDBJ whole genome shotgun (WGS) entry which is preliminary data.</text>
</comment>
<proteinExistence type="inferred from homology"/>
<dbReference type="PATRIC" id="fig|67855.3.peg.1650"/>
<keyword evidence="8 16" id="KW-0732">Signal</keyword>
<organism evidence="17 18">
    <name type="scientific">Muribacter muris</name>
    <dbReference type="NCBI Taxonomy" id="67855"/>
    <lineage>
        <taxon>Bacteria</taxon>
        <taxon>Pseudomonadati</taxon>
        <taxon>Pseudomonadota</taxon>
        <taxon>Gammaproteobacteria</taxon>
        <taxon>Pasteurellales</taxon>
        <taxon>Pasteurellaceae</taxon>
        <taxon>Muribacter</taxon>
    </lineage>
</organism>
<dbReference type="AlphaFoldDB" id="A0A0J5P4B2"/>
<evidence type="ECO:0000256" key="16">
    <source>
        <dbReference type="SAM" id="SignalP"/>
    </source>
</evidence>
<feature type="binding site" description="axial binding residue" evidence="15">
    <location>
        <position position="97"/>
    </location>
    <ligand>
        <name>heme c</name>
        <dbReference type="ChEBI" id="CHEBI:61717"/>
        <label>2</label>
    </ligand>
    <ligandPart>
        <name>Fe</name>
        <dbReference type="ChEBI" id="CHEBI:18248"/>
    </ligandPart>
</feature>
<evidence type="ECO:0000256" key="5">
    <source>
        <dbReference type="ARBA" id="ARBA00022448"/>
    </source>
</evidence>
<feature type="binding site" description="covalent" evidence="14">
    <location>
        <position position="119"/>
    </location>
    <ligand>
        <name>heme c</name>
        <dbReference type="ChEBI" id="CHEBI:61717"/>
        <label>2</label>
    </ligand>
</feature>
<comment type="similarity">
    <text evidence="3 13">Belongs to the NapB family.</text>
</comment>
<feature type="binding site" description="covalent" evidence="14">
    <location>
        <position position="79"/>
    </location>
    <ligand>
        <name>heme c</name>
        <dbReference type="ChEBI" id="CHEBI:61717"/>
        <label>1</label>
    </ligand>
</feature>
<comment type="PTM">
    <text evidence="14">Binds 2 heme C groups per subunit.</text>
</comment>
<dbReference type="GO" id="GO:0042597">
    <property type="term" value="C:periplasmic space"/>
    <property type="evidence" value="ECO:0007669"/>
    <property type="project" value="UniProtKB-SubCell"/>
</dbReference>
<evidence type="ECO:0000256" key="4">
    <source>
        <dbReference type="ARBA" id="ARBA00013773"/>
    </source>
</evidence>
<dbReference type="EMBL" id="JWIZ01000048">
    <property type="protein sequence ID" value="KMK51146.1"/>
    <property type="molecule type" value="Genomic_DNA"/>
</dbReference>
<evidence type="ECO:0000256" key="11">
    <source>
        <dbReference type="ARBA" id="ARBA00023004"/>
    </source>
</evidence>
<accession>A0A0J5P4B2</accession>
<dbReference type="PIRSF" id="PIRSF006105">
    <property type="entry name" value="NapB"/>
    <property type="match status" value="1"/>
</dbReference>
<feature type="binding site" description="covalent" evidence="14">
    <location>
        <position position="76"/>
    </location>
    <ligand>
        <name>heme c</name>
        <dbReference type="ChEBI" id="CHEBI:61717"/>
        <label>1</label>
    </ligand>
</feature>
<feature type="binding site" description="axial binding residue" evidence="15">
    <location>
        <position position="80"/>
    </location>
    <ligand>
        <name>heme c</name>
        <dbReference type="ChEBI" id="CHEBI:61717"/>
        <label>1</label>
    </ligand>
    <ligandPart>
        <name>Fe</name>
        <dbReference type="ChEBI" id="CHEBI:18248"/>
    </ligandPart>
</feature>
<dbReference type="Proteomes" id="UP000036270">
    <property type="component" value="Unassembled WGS sequence"/>
</dbReference>
<dbReference type="RefSeq" id="WP_047977283.1">
    <property type="nucleotide sequence ID" value="NZ_JWIZ01000048.1"/>
</dbReference>
<keyword evidence="5 13" id="KW-0813">Transport</keyword>
<comment type="subcellular location">
    <subcellularLocation>
        <location evidence="2 13">Periplasm</location>
    </subcellularLocation>
</comment>
<evidence type="ECO:0000256" key="15">
    <source>
        <dbReference type="PIRSR" id="PIRSR006105-2"/>
    </source>
</evidence>
<dbReference type="Gene3D" id="1.10.1130.10">
    <property type="entry name" value="Flavocytochrome C3, Chain A"/>
    <property type="match status" value="1"/>
</dbReference>
<evidence type="ECO:0000256" key="9">
    <source>
        <dbReference type="ARBA" id="ARBA00022764"/>
    </source>
</evidence>
<dbReference type="GO" id="GO:0009061">
    <property type="term" value="P:anaerobic respiration"/>
    <property type="evidence" value="ECO:0007669"/>
    <property type="project" value="InterPro"/>
</dbReference>